<keyword evidence="6 8" id="KW-0695">RNA-directed DNA polymerase</keyword>
<organism evidence="8 9">
    <name type="scientific">Tanacetum coccineum</name>
    <dbReference type="NCBI Taxonomy" id="301880"/>
    <lineage>
        <taxon>Eukaryota</taxon>
        <taxon>Viridiplantae</taxon>
        <taxon>Streptophyta</taxon>
        <taxon>Embryophyta</taxon>
        <taxon>Tracheophyta</taxon>
        <taxon>Spermatophyta</taxon>
        <taxon>Magnoliopsida</taxon>
        <taxon>eudicotyledons</taxon>
        <taxon>Gunneridae</taxon>
        <taxon>Pentapetalae</taxon>
        <taxon>asterids</taxon>
        <taxon>campanulids</taxon>
        <taxon>Asterales</taxon>
        <taxon>Asteraceae</taxon>
        <taxon>Asteroideae</taxon>
        <taxon>Anthemideae</taxon>
        <taxon>Anthemidinae</taxon>
        <taxon>Tanacetum</taxon>
    </lineage>
</organism>
<keyword evidence="5" id="KW-0378">Hydrolase</keyword>
<dbReference type="InterPro" id="IPR043502">
    <property type="entry name" value="DNA/RNA_pol_sf"/>
</dbReference>
<dbReference type="Proteomes" id="UP001151760">
    <property type="component" value="Unassembled WGS sequence"/>
</dbReference>
<reference evidence="8" key="2">
    <citation type="submission" date="2022-01" db="EMBL/GenBank/DDBJ databases">
        <authorList>
            <person name="Yamashiro T."/>
            <person name="Shiraishi A."/>
            <person name="Satake H."/>
            <person name="Nakayama K."/>
        </authorList>
    </citation>
    <scope>NUCLEOTIDE SEQUENCE</scope>
</reference>
<evidence type="ECO:0000256" key="5">
    <source>
        <dbReference type="ARBA" id="ARBA00022801"/>
    </source>
</evidence>
<dbReference type="InterPro" id="IPR043128">
    <property type="entry name" value="Rev_trsase/Diguanyl_cyclase"/>
</dbReference>
<keyword evidence="3" id="KW-0540">Nuclease</keyword>
<evidence type="ECO:0000256" key="1">
    <source>
        <dbReference type="ARBA" id="ARBA00022679"/>
    </source>
</evidence>
<evidence type="ECO:0000256" key="3">
    <source>
        <dbReference type="ARBA" id="ARBA00022722"/>
    </source>
</evidence>
<evidence type="ECO:0000256" key="4">
    <source>
        <dbReference type="ARBA" id="ARBA00022759"/>
    </source>
</evidence>
<feature type="domain" description="Reverse transcriptase RNase H-like" evidence="7">
    <location>
        <begin position="96"/>
        <end position="173"/>
    </location>
</feature>
<protein>
    <submittedName>
        <fullName evidence="8">Reverse transcriptase domain-containing protein</fullName>
    </submittedName>
</protein>
<keyword evidence="9" id="KW-1185">Reference proteome</keyword>
<keyword evidence="1" id="KW-0808">Transferase</keyword>
<dbReference type="Pfam" id="PF17917">
    <property type="entry name" value="RT_RNaseH"/>
    <property type="match status" value="1"/>
</dbReference>
<evidence type="ECO:0000256" key="2">
    <source>
        <dbReference type="ARBA" id="ARBA00022695"/>
    </source>
</evidence>
<dbReference type="PANTHER" id="PTHR34072:SF52">
    <property type="entry name" value="RIBONUCLEASE H"/>
    <property type="match status" value="1"/>
</dbReference>
<reference evidence="8" key="1">
    <citation type="journal article" date="2022" name="Int. J. Mol. Sci.">
        <title>Draft Genome of Tanacetum Coccineum: Genomic Comparison of Closely Related Tanacetum-Family Plants.</title>
        <authorList>
            <person name="Yamashiro T."/>
            <person name="Shiraishi A."/>
            <person name="Nakayama K."/>
            <person name="Satake H."/>
        </authorList>
    </citation>
    <scope>NUCLEOTIDE SEQUENCE</scope>
</reference>
<dbReference type="PANTHER" id="PTHR34072">
    <property type="entry name" value="ENZYMATIC POLYPROTEIN-RELATED"/>
    <property type="match status" value="1"/>
</dbReference>
<evidence type="ECO:0000256" key="6">
    <source>
        <dbReference type="ARBA" id="ARBA00022918"/>
    </source>
</evidence>
<dbReference type="GO" id="GO:0003964">
    <property type="term" value="F:RNA-directed DNA polymerase activity"/>
    <property type="evidence" value="ECO:0007669"/>
    <property type="project" value="UniProtKB-KW"/>
</dbReference>
<evidence type="ECO:0000259" key="7">
    <source>
        <dbReference type="Pfam" id="PF17917"/>
    </source>
</evidence>
<keyword evidence="2" id="KW-0548">Nucleotidyltransferase</keyword>
<dbReference type="InterPro" id="IPR041373">
    <property type="entry name" value="RT_RNaseH"/>
</dbReference>
<dbReference type="Gene3D" id="3.30.70.270">
    <property type="match status" value="1"/>
</dbReference>
<dbReference type="EMBL" id="BQNB010019694">
    <property type="protein sequence ID" value="GJT88061.1"/>
    <property type="molecule type" value="Genomic_DNA"/>
</dbReference>
<keyword evidence="4" id="KW-0255">Endonuclease</keyword>
<comment type="caution">
    <text evidence="8">The sequence shown here is derived from an EMBL/GenBank/DDBJ whole genome shotgun (WGS) entry which is preliminary data.</text>
</comment>
<name>A0ABQ5HKZ5_9ASTR</name>
<gene>
    <name evidence="8" type="ORF">Tco_1069778</name>
</gene>
<evidence type="ECO:0000313" key="9">
    <source>
        <dbReference type="Proteomes" id="UP001151760"/>
    </source>
</evidence>
<sequence length="176" mass="20782">MIFLFYSRNDKRKLQFISESILELLEKRHIVVAKFLLNGISGFISCIFLSHSHSISQGLHVDPAKIEAVKNWDISHYTHRKCFQFLGLAGYYRRFIEGDASRQGLEHGLMHKSKKLLLMYLETQTYEENYTTHDLELGAIIFALKIWRHYLYGTKYTVFTDHKSLQHILRQKKNCI</sequence>
<evidence type="ECO:0000313" key="8">
    <source>
        <dbReference type="EMBL" id="GJT88061.1"/>
    </source>
</evidence>
<accession>A0ABQ5HKZ5</accession>
<proteinExistence type="predicted"/>
<dbReference type="SUPFAM" id="SSF56672">
    <property type="entry name" value="DNA/RNA polymerases"/>
    <property type="match status" value="1"/>
</dbReference>